<protein>
    <submittedName>
        <fullName evidence="3">Kinesin-like protein</fullName>
    </submittedName>
</protein>
<keyword evidence="1" id="KW-0547">Nucleotide-binding</keyword>
<dbReference type="GO" id="GO:0003777">
    <property type="term" value="F:microtubule motor activity"/>
    <property type="evidence" value="ECO:0007669"/>
    <property type="project" value="InterPro"/>
</dbReference>
<feature type="non-terminal residue" evidence="3">
    <location>
        <position position="1"/>
    </location>
</feature>
<dbReference type="GO" id="GO:0008017">
    <property type="term" value="F:microtubule binding"/>
    <property type="evidence" value="ECO:0007669"/>
    <property type="project" value="InterPro"/>
</dbReference>
<dbReference type="GO" id="GO:0005524">
    <property type="term" value="F:ATP binding"/>
    <property type="evidence" value="ECO:0007669"/>
    <property type="project" value="UniProtKB-UniRule"/>
</dbReference>
<feature type="domain" description="Kinesin motor" evidence="2">
    <location>
        <begin position="17"/>
        <end position="125"/>
    </location>
</feature>
<accession>A0A146KBR8</accession>
<evidence type="ECO:0000256" key="1">
    <source>
        <dbReference type="PROSITE-ProRule" id="PRU00283"/>
    </source>
</evidence>
<feature type="binding site" evidence="1">
    <location>
        <begin position="104"/>
        <end position="111"/>
    </location>
    <ligand>
        <name>ATP</name>
        <dbReference type="ChEBI" id="CHEBI:30616"/>
    </ligand>
</feature>
<dbReference type="SUPFAM" id="SSF52540">
    <property type="entry name" value="P-loop containing nucleoside triphosphate hydrolases"/>
    <property type="match status" value="1"/>
</dbReference>
<reference evidence="3" key="1">
    <citation type="submission" date="2015-07" db="EMBL/GenBank/DDBJ databases">
        <title>Adaptation to a free-living lifestyle via gene acquisitions in the diplomonad Trepomonas sp. PC1.</title>
        <authorList>
            <person name="Xu F."/>
            <person name="Jerlstrom-Hultqvist J."/>
            <person name="Kolisko M."/>
            <person name="Simpson A.G.B."/>
            <person name="Roger A.J."/>
            <person name="Svard S.G."/>
            <person name="Andersson J.O."/>
        </authorList>
    </citation>
    <scope>NUCLEOTIDE SEQUENCE</scope>
    <source>
        <strain evidence="3">PC1</strain>
    </source>
</reference>
<comment type="similarity">
    <text evidence="1">Belongs to the TRAFAC class myosin-kinesin ATPase superfamily. Kinesin family.</text>
</comment>
<dbReference type="InterPro" id="IPR001752">
    <property type="entry name" value="Kinesin_motor_dom"/>
</dbReference>
<dbReference type="InterPro" id="IPR036961">
    <property type="entry name" value="Kinesin_motor_dom_sf"/>
</dbReference>
<keyword evidence="1" id="KW-0067">ATP-binding</keyword>
<dbReference type="PROSITE" id="PS50067">
    <property type="entry name" value="KINESIN_MOTOR_2"/>
    <property type="match status" value="1"/>
</dbReference>
<dbReference type="InterPro" id="IPR027417">
    <property type="entry name" value="P-loop_NTPase"/>
</dbReference>
<sequence>QHSHEAQLDNIADINHQASIVCRVRPKLKNEQGTVTAFSGNPTMRIYAPTKNKYGQMEYKQEDFNFDHSFSSSDNNKFVYDQLDIQAKLKLFLSGGIVTFMAFGETSSGKTFTTQFIQQTLIQEL</sequence>
<dbReference type="Gene3D" id="3.40.850.10">
    <property type="entry name" value="Kinesin motor domain"/>
    <property type="match status" value="1"/>
</dbReference>
<dbReference type="AlphaFoldDB" id="A0A146KBR8"/>
<dbReference type="EMBL" id="GDID01002373">
    <property type="protein sequence ID" value="JAP94233.1"/>
    <property type="molecule type" value="Transcribed_RNA"/>
</dbReference>
<evidence type="ECO:0000313" key="3">
    <source>
        <dbReference type="EMBL" id="JAP94233.1"/>
    </source>
</evidence>
<dbReference type="GO" id="GO:0007018">
    <property type="term" value="P:microtubule-based movement"/>
    <property type="evidence" value="ECO:0007669"/>
    <property type="project" value="InterPro"/>
</dbReference>
<keyword evidence="1" id="KW-0505">Motor protein</keyword>
<name>A0A146KBR8_9EUKA</name>
<organism evidence="3">
    <name type="scientific">Trepomonas sp. PC1</name>
    <dbReference type="NCBI Taxonomy" id="1076344"/>
    <lineage>
        <taxon>Eukaryota</taxon>
        <taxon>Metamonada</taxon>
        <taxon>Diplomonadida</taxon>
        <taxon>Hexamitidae</taxon>
        <taxon>Hexamitinae</taxon>
        <taxon>Trepomonas</taxon>
    </lineage>
</organism>
<evidence type="ECO:0000259" key="2">
    <source>
        <dbReference type="PROSITE" id="PS50067"/>
    </source>
</evidence>
<dbReference type="Pfam" id="PF00225">
    <property type="entry name" value="Kinesin"/>
    <property type="match status" value="1"/>
</dbReference>
<proteinExistence type="inferred from homology"/>
<gene>
    <name evidence="3" type="ORF">TPC1_13201</name>
</gene>